<dbReference type="EnsemblMetazoa" id="HelroT178098">
    <property type="protein sequence ID" value="HelroP178098"/>
    <property type="gene ID" value="HelroG178098"/>
</dbReference>
<dbReference type="AlphaFoldDB" id="T1FCQ6"/>
<sequence>MLVTKELNVLQTYIVNNCEKQTCKTDKIKRNMRQCDIGSAHSLYYLVTPRHKNKIISPEVSISEKFDRTLQKGFENILNISLDDKAAATVSIQDMLLPTDKAYVDDVRTKVYVGWGAAFGRDVDINIVLQKEWHVSSVNRLIDRISLLTNLICDEARITAVLIEWMVESGPEQRLWYQNG</sequence>
<name>T1FCQ6_HELRO</name>
<keyword evidence="3" id="KW-1185">Reference proteome</keyword>
<dbReference type="HOGENOM" id="CLU_1497860_0_0_1"/>
<dbReference type="CTD" id="20206605"/>
<evidence type="ECO:0000313" key="1">
    <source>
        <dbReference type="EMBL" id="ESN97313.1"/>
    </source>
</evidence>
<protein>
    <submittedName>
        <fullName evidence="1 2">Uncharacterized protein</fullName>
    </submittedName>
</protein>
<dbReference type="EMBL" id="AMQM01006300">
    <property type="status" value="NOT_ANNOTATED_CDS"/>
    <property type="molecule type" value="Genomic_DNA"/>
</dbReference>
<dbReference type="EMBL" id="KB097379">
    <property type="protein sequence ID" value="ESN97313.1"/>
    <property type="molecule type" value="Genomic_DNA"/>
</dbReference>
<reference evidence="1 3" key="2">
    <citation type="journal article" date="2013" name="Nature">
        <title>Insights into bilaterian evolution from three spiralian genomes.</title>
        <authorList>
            <person name="Simakov O."/>
            <person name="Marletaz F."/>
            <person name="Cho S.J."/>
            <person name="Edsinger-Gonzales E."/>
            <person name="Havlak P."/>
            <person name="Hellsten U."/>
            <person name="Kuo D.H."/>
            <person name="Larsson T."/>
            <person name="Lv J."/>
            <person name="Arendt D."/>
            <person name="Savage R."/>
            <person name="Osoegawa K."/>
            <person name="de Jong P."/>
            <person name="Grimwood J."/>
            <person name="Chapman J.A."/>
            <person name="Shapiro H."/>
            <person name="Aerts A."/>
            <person name="Otillar R.P."/>
            <person name="Terry A.Y."/>
            <person name="Boore J.L."/>
            <person name="Grigoriev I.V."/>
            <person name="Lindberg D.R."/>
            <person name="Seaver E.C."/>
            <person name="Weisblat D.A."/>
            <person name="Putnam N.H."/>
            <person name="Rokhsar D.S."/>
        </authorList>
    </citation>
    <scope>NUCLEOTIDE SEQUENCE</scope>
</reference>
<dbReference type="InParanoid" id="T1FCQ6"/>
<dbReference type="Proteomes" id="UP000015101">
    <property type="component" value="Unassembled WGS sequence"/>
</dbReference>
<gene>
    <name evidence="2" type="primary">20206605</name>
    <name evidence="1" type="ORF">HELRODRAFT_178098</name>
</gene>
<dbReference type="RefSeq" id="XP_009024491.1">
    <property type="nucleotide sequence ID" value="XM_009026243.1"/>
</dbReference>
<reference evidence="3" key="1">
    <citation type="submission" date="2012-12" db="EMBL/GenBank/DDBJ databases">
        <authorList>
            <person name="Hellsten U."/>
            <person name="Grimwood J."/>
            <person name="Chapman J.A."/>
            <person name="Shapiro H."/>
            <person name="Aerts A."/>
            <person name="Otillar R.P."/>
            <person name="Terry A.Y."/>
            <person name="Boore J.L."/>
            <person name="Simakov O."/>
            <person name="Marletaz F."/>
            <person name="Cho S.-J."/>
            <person name="Edsinger-Gonzales E."/>
            <person name="Havlak P."/>
            <person name="Kuo D.-H."/>
            <person name="Larsson T."/>
            <person name="Lv J."/>
            <person name="Arendt D."/>
            <person name="Savage R."/>
            <person name="Osoegawa K."/>
            <person name="de Jong P."/>
            <person name="Lindberg D.R."/>
            <person name="Seaver E.C."/>
            <person name="Weisblat D.A."/>
            <person name="Putnam N.H."/>
            <person name="Grigoriev I.V."/>
            <person name="Rokhsar D.S."/>
        </authorList>
    </citation>
    <scope>NUCLEOTIDE SEQUENCE</scope>
</reference>
<evidence type="ECO:0000313" key="3">
    <source>
        <dbReference type="Proteomes" id="UP000015101"/>
    </source>
</evidence>
<dbReference type="KEGG" id="hro:HELRODRAFT_178098"/>
<accession>T1FCQ6</accession>
<dbReference type="GeneID" id="20206605"/>
<reference evidence="2" key="3">
    <citation type="submission" date="2015-06" db="UniProtKB">
        <authorList>
            <consortium name="EnsemblMetazoa"/>
        </authorList>
    </citation>
    <scope>IDENTIFICATION</scope>
</reference>
<evidence type="ECO:0000313" key="2">
    <source>
        <dbReference type="EnsemblMetazoa" id="HelroP178098"/>
    </source>
</evidence>
<organism evidence="2 3">
    <name type="scientific">Helobdella robusta</name>
    <name type="common">Californian leech</name>
    <dbReference type="NCBI Taxonomy" id="6412"/>
    <lineage>
        <taxon>Eukaryota</taxon>
        <taxon>Metazoa</taxon>
        <taxon>Spiralia</taxon>
        <taxon>Lophotrochozoa</taxon>
        <taxon>Annelida</taxon>
        <taxon>Clitellata</taxon>
        <taxon>Hirudinea</taxon>
        <taxon>Rhynchobdellida</taxon>
        <taxon>Glossiphoniidae</taxon>
        <taxon>Helobdella</taxon>
    </lineage>
</organism>
<proteinExistence type="predicted"/>